<dbReference type="RefSeq" id="WP_088594178.1">
    <property type="nucleotide sequence ID" value="NZ_CP022022.1"/>
</dbReference>
<sequence>MQNTTHYNQRLNINELNNTANLEEAIKNAEHLYISNLLGDEELLSSINSYLKKYNKKLWLSLNKSTEMNQENLIQLRYLTNVKKLKIIVFNGFIEDLSELSHIDDLEEFTIYNNVKKGISLVPLAKFKNLSSLSLYTGLTIKQYAVLNTFEKLEHLSAREIDFSKLNNLPIKELTVDSKFIHSDLIAEKFANIEYISLQNCKDVSIENIASLPVVSDVRLRYMPHITRLASFKNKENIFHLECVHLKNLENIEALFELKQLKYLMITDLEKLKAEDFYRLKELPNLKVAYITFKNAKENDKFITFANTHNWIYKQPSLAKTIL</sequence>
<reference evidence="2" key="1">
    <citation type="submission" date="2017-06" db="EMBL/GenBank/DDBJ databases">
        <title>Complete genome sequence of Capnocytophaga sp. KCOM 1579 (=ChDC OS43) isolated from a human refractory periapical abscess lesion.</title>
        <authorList>
            <person name="Kook J.-K."/>
            <person name="Park S.-N."/>
            <person name="Lim Y.K."/>
            <person name="Roh H."/>
        </authorList>
    </citation>
    <scope>NUCLEOTIDE SEQUENCE [LARGE SCALE GENOMIC DNA]</scope>
    <source>
        <strain evidence="2">ChDC OS43</strain>
    </source>
</reference>
<dbReference type="Gene3D" id="3.80.10.10">
    <property type="entry name" value="Ribonuclease Inhibitor"/>
    <property type="match status" value="1"/>
</dbReference>
<dbReference type="AlphaFoldDB" id="A0A1Z4BPH3"/>
<organism evidence="1 2">
    <name type="scientific">Capnocytophaga endodontalis</name>
    <dbReference type="NCBI Taxonomy" id="2708117"/>
    <lineage>
        <taxon>Bacteria</taxon>
        <taxon>Pseudomonadati</taxon>
        <taxon>Bacteroidota</taxon>
        <taxon>Flavobacteriia</taxon>
        <taxon>Flavobacteriales</taxon>
        <taxon>Flavobacteriaceae</taxon>
        <taxon>Capnocytophaga</taxon>
    </lineage>
</organism>
<protein>
    <recommendedName>
        <fullName evidence="3">Internalin</fullName>
    </recommendedName>
</protein>
<gene>
    <name evidence="1" type="ORF">CBG49_08600</name>
</gene>
<dbReference type="KEGG" id="capn:CBG49_08600"/>
<dbReference type="InterPro" id="IPR032675">
    <property type="entry name" value="LRR_dom_sf"/>
</dbReference>
<accession>A0A1Z4BPH3</accession>
<name>A0A1Z4BPH3_9FLAO</name>
<evidence type="ECO:0000313" key="1">
    <source>
        <dbReference type="EMBL" id="ASF43133.1"/>
    </source>
</evidence>
<dbReference type="Proteomes" id="UP000197007">
    <property type="component" value="Chromosome"/>
</dbReference>
<proteinExistence type="predicted"/>
<keyword evidence="2" id="KW-1185">Reference proteome</keyword>
<dbReference type="SUPFAM" id="SSF52058">
    <property type="entry name" value="L domain-like"/>
    <property type="match status" value="1"/>
</dbReference>
<dbReference type="EMBL" id="CP022022">
    <property type="protein sequence ID" value="ASF43133.1"/>
    <property type="molecule type" value="Genomic_DNA"/>
</dbReference>
<evidence type="ECO:0008006" key="3">
    <source>
        <dbReference type="Google" id="ProtNLM"/>
    </source>
</evidence>
<evidence type="ECO:0000313" key="2">
    <source>
        <dbReference type="Proteomes" id="UP000197007"/>
    </source>
</evidence>